<dbReference type="eggNOG" id="COG1648">
    <property type="taxonomic scope" value="Bacteria"/>
</dbReference>
<evidence type="ECO:0000256" key="4">
    <source>
        <dbReference type="ARBA" id="ARBA00023027"/>
    </source>
</evidence>
<keyword evidence="3" id="KW-0560">Oxidoreductase</keyword>
<dbReference type="RefSeq" id="WP_005215481.1">
    <property type="nucleotide sequence ID" value="NZ_KB291697.1"/>
</dbReference>
<evidence type="ECO:0000256" key="3">
    <source>
        <dbReference type="ARBA" id="ARBA00023002"/>
    </source>
</evidence>
<dbReference type="AlphaFoldDB" id="L1Q5I7"/>
<dbReference type="SUPFAM" id="SSF51735">
    <property type="entry name" value="NAD(P)-binding Rossmann-fold domains"/>
    <property type="match status" value="1"/>
</dbReference>
<reference evidence="6 7" key="1">
    <citation type="submission" date="2012-05" db="EMBL/GenBank/DDBJ databases">
        <authorList>
            <person name="Weinstock G."/>
            <person name="Sodergren E."/>
            <person name="Lobos E.A."/>
            <person name="Fulton L."/>
            <person name="Fulton R."/>
            <person name="Courtney L."/>
            <person name="Fronick C."/>
            <person name="O'Laughlin M."/>
            <person name="Godfrey J."/>
            <person name="Wilson R.M."/>
            <person name="Miner T."/>
            <person name="Farmer C."/>
            <person name="Delehaunty K."/>
            <person name="Cordes M."/>
            <person name="Minx P."/>
            <person name="Tomlinson C."/>
            <person name="Chen J."/>
            <person name="Wollam A."/>
            <person name="Pepin K.H."/>
            <person name="Bhonagiri V."/>
            <person name="Zhang X."/>
            <person name="Suruliraj S."/>
            <person name="Warren W."/>
            <person name="Mitreva M."/>
            <person name="Mardis E.R."/>
            <person name="Wilson R.K."/>
        </authorList>
    </citation>
    <scope>NUCLEOTIDE SEQUENCE [LARGE SCALE GENOMIC DNA]</scope>
    <source>
        <strain evidence="6 7">DSM 1785</strain>
    </source>
</reference>
<dbReference type="STRING" id="545697.HMPREF0216_03023"/>
<keyword evidence="4" id="KW-0520">NAD</keyword>
<evidence type="ECO:0000256" key="1">
    <source>
        <dbReference type="ARBA" id="ARBA00005010"/>
    </source>
</evidence>
<evidence type="ECO:0000256" key="5">
    <source>
        <dbReference type="ARBA" id="ARBA00023244"/>
    </source>
</evidence>
<dbReference type="Proteomes" id="UP000010420">
    <property type="component" value="Unassembled WGS sequence"/>
</dbReference>
<dbReference type="UniPathway" id="UPA00262">
    <property type="reaction ID" value="UER00222"/>
</dbReference>
<dbReference type="OrthoDB" id="1715866at2"/>
<keyword evidence="5" id="KW-0627">Porphyrin biosynthesis</keyword>
<comment type="caution">
    <text evidence="6">The sequence shown here is derived from an EMBL/GenBank/DDBJ whole genome shotgun (WGS) entry which is preliminary data.</text>
</comment>
<dbReference type="InterPro" id="IPR036291">
    <property type="entry name" value="NAD(P)-bd_dom_sf"/>
</dbReference>
<evidence type="ECO:0000256" key="2">
    <source>
        <dbReference type="ARBA" id="ARBA00012400"/>
    </source>
</evidence>
<organism evidence="6 7">
    <name type="scientific">Clostridium celatum DSM 1785</name>
    <dbReference type="NCBI Taxonomy" id="545697"/>
    <lineage>
        <taxon>Bacteria</taxon>
        <taxon>Bacillati</taxon>
        <taxon>Bacillota</taxon>
        <taxon>Clostridia</taxon>
        <taxon>Eubacteriales</taxon>
        <taxon>Clostridiaceae</taxon>
        <taxon>Clostridium</taxon>
    </lineage>
</organism>
<evidence type="ECO:0000313" key="7">
    <source>
        <dbReference type="Proteomes" id="UP000010420"/>
    </source>
</evidence>
<evidence type="ECO:0000313" key="6">
    <source>
        <dbReference type="EMBL" id="EKY23238.1"/>
    </source>
</evidence>
<comment type="pathway">
    <text evidence="1">Porphyrin-containing compound metabolism; siroheme biosynthesis; sirohydrochlorin from precorrin-2: step 1/1.</text>
</comment>
<dbReference type="GO" id="GO:0004325">
    <property type="term" value="F:ferrochelatase activity"/>
    <property type="evidence" value="ECO:0007669"/>
    <property type="project" value="InterPro"/>
</dbReference>
<dbReference type="PATRIC" id="fig|545697.3.peg.2967"/>
<dbReference type="Gene3D" id="3.40.50.720">
    <property type="entry name" value="NAD(P)-binding Rossmann-like Domain"/>
    <property type="match status" value="1"/>
</dbReference>
<gene>
    <name evidence="6" type="ORF">HMPREF0216_03023</name>
</gene>
<dbReference type="NCBIfam" id="NF004045">
    <property type="entry name" value="PRK05562.1"/>
    <property type="match status" value="1"/>
</dbReference>
<dbReference type="HOGENOM" id="CLU_011276_8_4_9"/>
<dbReference type="InterPro" id="IPR028161">
    <property type="entry name" value="Met8-like"/>
</dbReference>
<dbReference type="EC" id="1.3.1.76" evidence="2"/>
<accession>L1Q5I7</accession>
<protein>
    <recommendedName>
        <fullName evidence="2">precorrin-2 dehydrogenase</fullName>
        <ecNumber evidence="2">1.3.1.76</ecNumber>
    </recommendedName>
</protein>
<dbReference type="EMBL" id="AMEZ01000110">
    <property type="protein sequence ID" value="EKY23238.1"/>
    <property type="molecule type" value="Genomic_DNA"/>
</dbReference>
<dbReference type="PANTHER" id="PTHR35330">
    <property type="entry name" value="SIROHEME BIOSYNTHESIS PROTEIN MET8"/>
    <property type="match status" value="1"/>
</dbReference>
<keyword evidence="7" id="KW-1185">Reference proteome</keyword>
<dbReference type="GO" id="GO:0019354">
    <property type="term" value="P:siroheme biosynthetic process"/>
    <property type="evidence" value="ECO:0007669"/>
    <property type="project" value="UniProtKB-UniPathway"/>
</dbReference>
<name>L1Q5I7_9CLOT</name>
<dbReference type="Pfam" id="PF13241">
    <property type="entry name" value="NAD_binding_7"/>
    <property type="match status" value="1"/>
</dbReference>
<proteinExistence type="predicted"/>
<dbReference type="GO" id="GO:0043115">
    <property type="term" value="F:precorrin-2 dehydrogenase activity"/>
    <property type="evidence" value="ECO:0007669"/>
    <property type="project" value="UniProtKB-EC"/>
</dbReference>
<dbReference type="PANTHER" id="PTHR35330:SF1">
    <property type="entry name" value="SIROHEME BIOSYNTHESIS PROTEIN MET8"/>
    <property type="match status" value="1"/>
</dbReference>
<sequence length="231" mass="26931">MHDDIEKDIYREINYTPLTLFGEKLNIGIIGGGKAALIKIQSFYKKKSYIEVLALDFLDDFNKFDKSRVKLIKGEYNKEFIKDKHLIIIAVDDNNIIKKVKEDCEKSFKIYIDSSSFREGMGVIPVSRESENITISVNTKLGNPRGSVMIADNIYKDIKKIDKFIKLTSDIRNNLKIDKEVKNQILKFINTDDCNYFYQCGKFIDVLRLFYNDEIVEKITLLGKEEKNKWN</sequence>